<dbReference type="Gene3D" id="2.170.150.10">
    <property type="entry name" value="Metal Binding Protein, Guanine Nucleotide Exchange Factor, Chain A"/>
    <property type="match status" value="1"/>
</dbReference>
<dbReference type="GO" id="GO:0006412">
    <property type="term" value="P:translation"/>
    <property type="evidence" value="ECO:0007669"/>
    <property type="project" value="UniProtKB-KW"/>
</dbReference>
<dbReference type="InterPro" id="IPR011057">
    <property type="entry name" value="Mss4-like_sf"/>
</dbReference>
<comment type="similarity">
    <text evidence="3">Belongs to the TCTP family.</text>
</comment>
<evidence type="ECO:0000256" key="1">
    <source>
        <dbReference type="ARBA" id="ARBA00014759"/>
    </source>
</evidence>
<evidence type="ECO:0000259" key="4">
    <source>
        <dbReference type="PROSITE" id="PS51797"/>
    </source>
</evidence>
<feature type="domain" description="TCTP" evidence="4">
    <location>
        <begin position="1"/>
        <end position="159"/>
    </location>
</feature>
<dbReference type="Proteomes" id="UP000309601">
    <property type="component" value="Unassembled WGS sequence"/>
</dbReference>
<dbReference type="PANTHER" id="PTHR11991:SF0">
    <property type="entry name" value="TRANSLATIONALLY-CONTROLLED TUMOR PROTEIN"/>
    <property type="match status" value="1"/>
</dbReference>
<dbReference type="GO" id="GO:0005509">
    <property type="term" value="F:calcium ion binding"/>
    <property type="evidence" value="ECO:0007669"/>
    <property type="project" value="TreeGrafter"/>
</dbReference>
<dbReference type="FunFam" id="2.170.150.10:FF:000002">
    <property type="entry name" value="Translationally-controlled tumor protein homolog"/>
    <property type="match status" value="1"/>
</dbReference>
<dbReference type="OrthoDB" id="10248936at2759"/>
<dbReference type="Pfam" id="PF00838">
    <property type="entry name" value="TCTP"/>
    <property type="match status" value="1"/>
</dbReference>
<evidence type="ECO:0000313" key="10">
    <source>
        <dbReference type="Proteomes" id="UP000305362"/>
    </source>
</evidence>
<dbReference type="PROSITE" id="PS01003">
    <property type="entry name" value="TCTP_2"/>
    <property type="match status" value="1"/>
</dbReference>
<dbReference type="PANTHER" id="PTHR11991">
    <property type="entry name" value="TRANSLATIONALLY CONTROLLED TUMOR PROTEIN-RELATED"/>
    <property type="match status" value="1"/>
</dbReference>
<dbReference type="InterPro" id="IPR011323">
    <property type="entry name" value="Mss4/transl-control_tumour"/>
</dbReference>
<dbReference type="EMBL" id="SPRH01000006">
    <property type="protein sequence ID" value="TIC03522.1"/>
    <property type="molecule type" value="Genomic_DNA"/>
</dbReference>
<evidence type="ECO:0000313" key="7">
    <source>
        <dbReference type="EMBL" id="TIC23271.1"/>
    </source>
</evidence>
<dbReference type="Proteomes" id="UP000305362">
    <property type="component" value="Unassembled WGS sequence"/>
</dbReference>
<evidence type="ECO:0000256" key="2">
    <source>
        <dbReference type="ARBA" id="ARBA00022917"/>
    </source>
</evidence>
<evidence type="ECO:0000313" key="13">
    <source>
        <dbReference type="Proteomes" id="UP000309601"/>
    </source>
</evidence>
<dbReference type="EMBL" id="SPRV01000100">
    <property type="protein sequence ID" value="TIC58021.1"/>
    <property type="molecule type" value="Genomic_DNA"/>
</dbReference>
<accession>A0A4T0PEK1</accession>
<dbReference type="EMBL" id="SPRO01000096">
    <property type="protein sequence ID" value="TIC23271.1"/>
    <property type="molecule type" value="Genomic_DNA"/>
</dbReference>
<evidence type="ECO:0000313" key="5">
    <source>
        <dbReference type="EMBL" id="TIB74905.1"/>
    </source>
</evidence>
<dbReference type="EMBL" id="SPRC01000069">
    <property type="protein sequence ID" value="TIB74905.1"/>
    <property type="molecule type" value="Genomic_DNA"/>
</dbReference>
<proteinExistence type="inferred from homology"/>
<evidence type="ECO:0000313" key="14">
    <source>
        <dbReference type="Proteomes" id="UP000310685"/>
    </source>
</evidence>
<dbReference type="Proteomes" id="UP000305647">
    <property type="component" value="Unassembled WGS sequence"/>
</dbReference>
<dbReference type="PROSITE" id="PS51797">
    <property type="entry name" value="TCTP_3"/>
    <property type="match status" value="1"/>
</dbReference>
<protein>
    <recommendedName>
        <fullName evidence="1">Translationally-controlled tumor protein homolog</fullName>
    </recommendedName>
</protein>
<dbReference type="SUPFAM" id="SSF51316">
    <property type="entry name" value="Mss4-like"/>
    <property type="match status" value="1"/>
</dbReference>
<comment type="caution">
    <text evidence="5">The sequence shown here is derived from an EMBL/GenBank/DDBJ whole genome shotgun (WGS) entry which is preliminary data.</text>
</comment>
<dbReference type="InterPro" id="IPR018105">
    <property type="entry name" value="Translational_control_tumour_p"/>
</dbReference>
<evidence type="ECO:0000313" key="12">
    <source>
        <dbReference type="Proteomes" id="UP000307169"/>
    </source>
</evidence>
<reference evidence="10 11" key="1">
    <citation type="submission" date="2019-03" db="EMBL/GenBank/DDBJ databases">
        <title>Sequencing 25 genomes of Wallemia mellicola.</title>
        <authorList>
            <person name="Gostincar C."/>
        </authorList>
    </citation>
    <scope>NUCLEOTIDE SEQUENCE [LARGE SCALE GENOMIC DNA]</scope>
    <source>
        <strain evidence="6 12">EXF-1262</strain>
        <strain evidence="9 13">EXF-1274</strain>
        <strain evidence="8 10">EXF-1277</strain>
        <strain evidence="5 14">EXF-6152</strain>
        <strain evidence="7 11">EXF-8738</strain>
    </source>
</reference>
<dbReference type="GO" id="GO:0005737">
    <property type="term" value="C:cytoplasm"/>
    <property type="evidence" value="ECO:0007669"/>
    <property type="project" value="TreeGrafter"/>
</dbReference>
<evidence type="ECO:0000313" key="11">
    <source>
        <dbReference type="Proteomes" id="UP000305647"/>
    </source>
</evidence>
<sequence>MKDVITGDELASDAYPMQENGPFFEIDGQVITVGGEGADIGGGGEGEEVDDNTEQKINVVHSFNLQPTSFDKKSYMVYLKGYMKAVENHLKESDPARVDGFKAEAQEHVKKVIANFKDYEFFTGESMNPDGQVVLLNYREDGITPYFTLWKDGLKSQKI</sequence>
<dbReference type="Proteomes" id="UP000310685">
    <property type="component" value="Unassembled WGS sequence"/>
</dbReference>
<dbReference type="AlphaFoldDB" id="A0A4T0PEK1"/>
<keyword evidence="2" id="KW-0648">Protein biosynthesis</keyword>
<dbReference type="InterPro" id="IPR034737">
    <property type="entry name" value="TCTP"/>
</dbReference>
<dbReference type="InterPro" id="IPR018103">
    <property type="entry name" value="Translation_control_tumour_CS"/>
</dbReference>
<dbReference type="Proteomes" id="UP000307169">
    <property type="component" value="Unassembled WGS sequence"/>
</dbReference>
<evidence type="ECO:0000313" key="9">
    <source>
        <dbReference type="EMBL" id="TIC70906.1"/>
    </source>
</evidence>
<dbReference type="EMBL" id="SPRW01000002">
    <property type="protein sequence ID" value="TIC70906.1"/>
    <property type="molecule type" value="Genomic_DNA"/>
</dbReference>
<evidence type="ECO:0000256" key="3">
    <source>
        <dbReference type="PROSITE-ProRule" id="PRU01133"/>
    </source>
</evidence>
<name>A0A4T0PEK1_9BASI</name>
<evidence type="ECO:0000313" key="8">
    <source>
        <dbReference type="EMBL" id="TIC58021.1"/>
    </source>
</evidence>
<evidence type="ECO:0000313" key="6">
    <source>
        <dbReference type="EMBL" id="TIC03522.1"/>
    </source>
</evidence>
<gene>
    <name evidence="9" type="ORF">E3Q02_00406</name>
    <name evidence="8" type="ORF">E3Q03_04359</name>
    <name evidence="7" type="ORF">E3Q10_04354</name>
    <name evidence="6" type="ORF">E3Q17_00898</name>
    <name evidence="5" type="ORF">E3Q22_04118</name>
</gene>
<organism evidence="5 14">
    <name type="scientific">Wallemia mellicola</name>
    <dbReference type="NCBI Taxonomy" id="1708541"/>
    <lineage>
        <taxon>Eukaryota</taxon>
        <taxon>Fungi</taxon>
        <taxon>Dikarya</taxon>
        <taxon>Basidiomycota</taxon>
        <taxon>Wallemiomycotina</taxon>
        <taxon>Wallemiomycetes</taxon>
        <taxon>Wallemiales</taxon>
        <taxon>Wallemiaceae</taxon>
        <taxon>Wallemia</taxon>
    </lineage>
</organism>